<dbReference type="InterPro" id="IPR016169">
    <property type="entry name" value="FAD-bd_PCMH_sub2"/>
</dbReference>
<dbReference type="InterPro" id="IPR012951">
    <property type="entry name" value="BBE"/>
</dbReference>
<dbReference type="Pfam" id="PF08031">
    <property type="entry name" value="BBE"/>
    <property type="match status" value="1"/>
</dbReference>
<dbReference type="Gene3D" id="3.30.43.10">
    <property type="entry name" value="Uridine Diphospho-n-acetylenolpyruvylglucosamine Reductase, domain 2"/>
    <property type="match status" value="1"/>
</dbReference>
<keyword evidence="3" id="KW-0285">Flavoprotein</keyword>
<keyword evidence="8" id="KW-1185">Reference proteome</keyword>
<evidence type="ECO:0000259" key="6">
    <source>
        <dbReference type="PROSITE" id="PS51387"/>
    </source>
</evidence>
<sequence length="484" mass="52325">MFALSEDMDSLPDVYKLLSEELKGSGAVVLMPDSEGYGASIKRWSEHCEKRARAVVLPTTPSHVSTTLSFIRTHEIPFVVRGGGHSTSGSSSIEDGLVIDLSKMRNVTVDAEARTITAEGGTIWEDVDVEAAKFGLATVGGTVNHTGVGGLTLGGGYGYLSGRYGLTIDNLLAVDIVLASGELVRASKEENADLFWAVRGAGQNFGVVTAFVFKAYPQPDPVFAGTLVFLAEKLPGIVEFANKFHTANDGNQVLLWGFSCPPPLKAPVVLTQIFHNGDEAFAKTFFADLLALGPVVDTTAMVPYEKLNALLNPTAGFDGRKLFGGGAFKLPLSPVFVQALLGDFLDFISERDRMNESLMLFETVPYKKVVQVSNEAMSFSNRGDYYNVATCFKWFDPKLDAEIRDFSRALLKKASQAAGVIQDSAIRSVEGVGTYGNYSESDTPASEIYGSNAKKLAELKHKYDPDNLFSRGMRLVPRPVVVVN</sequence>
<keyword evidence="5" id="KW-0560">Oxidoreductase</keyword>
<evidence type="ECO:0000313" key="8">
    <source>
        <dbReference type="Proteomes" id="UP000799428"/>
    </source>
</evidence>
<comment type="similarity">
    <text evidence="2">Belongs to the oxygen-dependent FAD-linked oxidoreductase family.</text>
</comment>
<evidence type="ECO:0000256" key="1">
    <source>
        <dbReference type="ARBA" id="ARBA00001974"/>
    </source>
</evidence>
<feature type="domain" description="FAD-binding PCMH-type" evidence="6">
    <location>
        <begin position="47"/>
        <end position="218"/>
    </location>
</feature>
<evidence type="ECO:0000256" key="4">
    <source>
        <dbReference type="ARBA" id="ARBA00022827"/>
    </source>
</evidence>
<accession>A0A6G1JTY0</accession>
<keyword evidence="4" id="KW-0274">FAD</keyword>
<dbReference type="Gene3D" id="3.30.465.10">
    <property type="match status" value="1"/>
</dbReference>
<dbReference type="PROSITE" id="PS51387">
    <property type="entry name" value="FAD_PCMH"/>
    <property type="match status" value="1"/>
</dbReference>
<dbReference type="InterPro" id="IPR016166">
    <property type="entry name" value="FAD-bd_PCMH"/>
</dbReference>
<dbReference type="GO" id="GO:0071949">
    <property type="term" value="F:FAD binding"/>
    <property type="evidence" value="ECO:0007669"/>
    <property type="project" value="InterPro"/>
</dbReference>
<dbReference type="InterPro" id="IPR016167">
    <property type="entry name" value="FAD-bd_PCMH_sub1"/>
</dbReference>
<evidence type="ECO:0000313" key="7">
    <source>
        <dbReference type="EMBL" id="KAF2703998.1"/>
    </source>
</evidence>
<reference evidence="7" key="1">
    <citation type="journal article" date="2020" name="Stud. Mycol.">
        <title>101 Dothideomycetes genomes: a test case for predicting lifestyles and emergence of pathogens.</title>
        <authorList>
            <person name="Haridas S."/>
            <person name="Albert R."/>
            <person name="Binder M."/>
            <person name="Bloem J."/>
            <person name="Labutti K."/>
            <person name="Salamov A."/>
            <person name="Andreopoulos B."/>
            <person name="Baker S."/>
            <person name="Barry K."/>
            <person name="Bills G."/>
            <person name="Bluhm B."/>
            <person name="Cannon C."/>
            <person name="Castanera R."/>
            <person name="Culley D."/>
            <person name="Daum C."/>
            <person name="Ezra D."/>
            <person name="Gonzalez J."/>
            <person name="Henrissat B."/>
            <person name="Kuo A."/>
            <person name="Liang C."/>
            <person name="Lipzen A."/>
            <person name="Lutzoni F."/>
            <person name="Magnuson J."/>
            <person name="Mondo S."/>
            <person name="Nolan M."/>
            <person name="Ohm R."/>
            <person name="Pangilinan J."/>
            <person name="Park H.-J."/>
            <person name="Ramirez L."/>
            <person name="Alfaro M."/>
            <person name="Sun H."/>
            <person name="Tritt A."/>
            <person name="Yoshinaga Y."/>
            <person name="Zwiers L.-H."/>
            <person name="Turgeon B."/>
            <person name="Goodwin S."/>
            <person name="Spatafora J."/>
            <person name="Crous P."/>
            <person name="Grigoriev I."/>
        </authorList>
    </citation>
    <scope>NUCLEOTIDE SEQUENCE</scope>
    <source>
        <strain evidence="7">CBS 279.74</strain>
    </source>
</reference>
<protein>
    <submittedName>
        <fullName evidence="7">FAD-binding domain-containing protein</fullName>
    </submittedName>
</protein>
<name>A0A6G1JTY0_9PLEO</name>
<dbReference type="PANTHER" id="PTHR42973">
    <property type="entry name" value="BINDING OXIDOREDUCTASE, PUTATIVE (AFU_ORTHOLOGUE AFUA_1G17690)-RELATED"/>
    <property type="match status" value="1"/>
</dbReference>
<comment type="cofactor">
    <cofactor evidence="1">
        <name>FAD</name>
        <dbReference type="ChEBI" id="CHEBI:57692"/>
    </cofactor>
</comment>
<organism evidence="7 8">
    <name type="scientific">Pleomassaria siparia CBS 279.74</name>
    <dbReference type="NCBI Taxonomy" id="1314801"/>
    <lineage>
        <taxon>Eukaryota</taxon>
        <taxon>Fungi</taxon>
        <taxon>Dikarya</taxon>
        <taxon>Ascomycota</taxon>
        <taxon>Pezizomycotina</taxon>
        <taxon>Dothideomycetes</taxon>
        <taxon>Pleosporomycetidae</taxon>
        <taxon>Pleosporales</taxon>
        <taxon>Pleomassariaceae</taxon>
        <taxon>Pleomassaria</taxon>
    </lineage>
</organism>
<evidence type="ECO:0000256" key="5">
    <source>
        <dbReference type="ARBA" id="ARBA00023002"/>
    </source>
</evidence>
<dbReference type="PANTHER" id="PTHR42973:SF39">
    <property type="entry name" value="FAD-BINDING PCMH-TYPE DOMAIN-CONTAINING PROTEIN"/>
    <property type="match status" value="1"/>
</dbReference>
<dbReference type="Pfam" id="PF01565">
    <property type="entry name" value="FAD_binding_4"/>
    <property type="match status" value="1"/>
</dbReference>
<proteinExistence type="inferred from homology"/>
<dbReference type="InterPro" id="IPR036318">
    <property type="entry name" value="FAD-bd_PCMH-like_sf"/>
</dbReference>
<dbReference type="InterPro" id="IPR006094">
    <property type="entry name" value="Oxid_FAD_bind_N"/>
</dbReference>
<dbReference type="AlphaFoldDB" id="A0A6G1JTY0"/>
<gene>
    <name evidence="7" type="ORF">K504DRAFT_463073</name>
</gene>
<dbReference type="SUPFAM" id="SSF56176">
    <property type="entry name" value="FAD-binding/transporter-associated domain-like"/>
    <property type="match status" value="1"/>
</dbReference>
<dbReference type="OrthoDB" id="415825at2759"/>
<dbReference type="Gene3D" id="3.40.462.20">
    <property type="match status" value="1"/>
</dbReference>
<evidence type="ECO:0000256" key="2">
    <source>
        <dbReference type="ARBA" id="ARBA00005466"/>
    </source>
</evidence>
<dbReference type="Proteomes" id="UP000799428">
    <property type="component" value="Unassembled WGS sequence"/>
</dbReference>
<dbReference type="EMBL" id="MU005784">
    <property type="protein sequence ID" value="KAF2703998.1"/>
    <property type="molecule type" value="Genomic_DNA"/>
</dbReference>
<dbReference type="InterPro" id="IPR050416">
    <property type="entry name" value="FAD-linked_Oxidoreductase"/>
</dbReference>
<dbReference type="GO" id="GO:0016491">
    <property type="term" value="F:oxidoreductase activity"/>
    <property type="evidence" value="ECO:0007669"/>
    <property type="project" value="UniProtKB-KW"/>
</dbReference>
<evidence type="ECO:0000256" key="3">
    <source>
        <dbReference type="ARBA" id="ARBA00022630"/>
    </source>
</evidence>